<proteinExistence type="predicted"/>
<dbReference type="EMBL" id="KV425956">
    <property type="protein sequence ID" value="KZV95451.1"/>
    <property type="molecule type" value="Genomic_DNA"/>
</dbReference>
<dbReference type="InParanoid" id="A0A165JWX6"/>
<keyword evidence="2" id="KW-1185">Reference proteome</keyword>
<feature type="non-terminal residue" evidence="1">
    <location>
        <position position="1"/>
    </location>
</feature>
<evidence type="ECO:0000313" key="2">
    <source>
        <dbReference type="Proteomes" id="UP000077266"/>
    </source>
</evidence>
<dbReference type="Proteomes" id="UP000077266">
    <property type="component" value="Unassembled WGS sequence"/>
</dbReference>
<gene>
    <name evidence="1" type="ORF">EXIGLDRAFT_610538</name>
</gene>
<organism evidence="1 2">
    <name type="scientific">Exidia glandulosa HHB12029</name>
    <dbReference type="NCBI Taxonomy" id="1314781"/>
    <lineage>
        <taxon>Eukaryota</taxon>
        <taxon>Fungi</taxon>
        <taxon>Dikarya</taxon>
        <taxon>Basidiomycota</taxon>
        <taxon>Agaricomycotina</taxon>
        <taxon>Agaricomycetes</taxon>
        <taxon>Auriculariales</taxon>
        <taxon>Exidiaceae</taxon>
        <taxon>Exidia</taxon>
    </lineage>
</organism>
<reference evidence="1 2" key="1">
    <citation type="journal article" date="2016" name="Mol. Biol. Evol.">
        <title>Comparative Genomics of Early-Diverging Mushroom-Forming Fungi Provides Insights into the Origins of Lignocellulose Decay Capabilities.</title>
        <authorList>
            <person name="Nagy L.G."/>
            <person name="Riley R."/>
            <person name="Tritt A."/>
            <person name="Adam C."/>
            <person name="Daum C."/>
            <person name="Floudas D."/>
            <person name="Sun H."/>
            <person name="Yadav J.S."/>
            <person name="Pangilinan J."/>
            <person name="Larsson K.H."/>
            <person name="Matsuura K."/>
            <person name="Barry K."/>
            <person name="Labutti K."/>
            <person name="Kuo R."/>
            <person name="Ohm R.A."/>
            <person name="Bhattacharya S.S."/>
            <person name="Shirouzu T."/>
            <person name="Yoshinaga Y."/>
            <person name="Martin F.M."/>
            <person name="Grigoriev I.V."/>
            <person name="Hibbett D.S."/>
        </authorList>
    </citation>
    <scope>NUCLEOTIDE SEQUENCE [LARGE SCALE GENOMIC DNA]</scope>
    <source>
        <strain evidence="1 2">HHB12029</strain>
    </source>
</reference>
<protein>
    <submittedName>
        <fullName evidence="1">Uncharacterized protein</fullName>
    </submittedName>
</protein>
<dbReference type="OrthoDB" id="4841025at2759"/>
<dbReference type="AlphaFoldDB" id="A0A165JWX6"/>
<name>A0A165JWX6_EXIGL</name>
<evidence type="ECO:0000313" key="1">
    <source>
        <dbReference type="EMBL" id="KZV95451.1"/>
    </source>
</evidence>
<accession>A0A165JWX6</accession>
<sequence>PASQLSETQKVYLRDELRAFASLSLSPLPDYQVLSLSVDEAFRDKILVLVYDMTSQPAQLTGFASSIWLDIPGVPQRVLHIGLAVVAPGARYGGLTYEMNGRILLHTLMNVYPGGHWITNLSSAPNVLGKFGDFTAQPYPSPFCVTASWAVSIPSETHLQIARWIDANARARMHISPVSVFDERTFVFKDLNVGTAFTKDIDDDACQHRNEGRNVFYKRLLRKHHADGVLQVGWVDPQRCAKLVLSPDFRALRDVAHNLKAML</sequence>